<keyword evidence="8" id="KW-1185">Reference proteome</keyword>
<feature type="domain" description="FAD dependent oxidoreductase" evidence="6">
    <location>
        <begin position="8"/>
        <end position="133"/>
    </location>
</feature>
<feature type="compositionally biased region" description="Polar residues" evidence="5">
    <location>
        <begin position="27"/>
        <end position="42"/>
    </location>
</feature>
<evidence type="ECO:0000256" key="5">
    <source>
        <dbReference type="SAM" id="MobiDB-lite"/>
    </source>
</evidence>
<dbReference type="InterPro" id="IPR000447">
    <property type="entry name" value="G3P_DH_FAD-dep"/>
</dbReference>
<dbReference type="Pfam" id="PF01266">
    <property type="entry name" value="DAO"/>
    <property type="match status" value="1"/>
</dbReference>
<evidence type="ECO:0000259" key="6">
    <source>
        <dbReference type="Pfam" id="PF01266"/>
    </source>
</evidence>
<keyword evidence="3" id="KW-0274">FAD</keyword>
<evidence type="ECO:0000313" key="8">
    <source>
        <dbReference type="Proteomes" id="UP000289555"/>
    </source>
</evidence>
<dbReference type="InterPro" id="IPR006076">
    <property type="entry name" value="FAD-dep_OxRdtase"/>
</dbReference>
<accession>A0ABM7GIU3</accession>
<dbReference type="Proteomes" id="UP000289555">
    <property type="component" value="Chromosome"/>
</dbReference>
<evidence type="ECO:0000256" key="3">
    <source>
        <dbReference type="ARBA" id="ARBA00022827"/>
    </source>
</evidence>
<gene>
    <name evidence="7" type="ORF">HORIV_29440</name>
</gene>
<proteinExistence type="predicted"/>
<reference evidence="8" key="1">
    <citation type="journal article" date="2019" name="Microbiol. Resour. Announc.">
        <title>Complete Genome Sequence of Halomonas olivaria, a Moderately Halophilic Bacterium Isolated from Olive Processing Effluents, Obtained by Nanopore Sequencing.</title>
        <authorList>
            <person name="Nagata S."/>
            <person name="Ii K.M."/>
            <person name="Tsukimi T."/>
            <person name="Miura M.C."/>
            <person name="Galipon J."/>
            <person name="Arakawa K."/>
        </authorList>
    </citation>
    <scope>NUCLEOTIDE SEQUENCE [LARGE SCALE GENOMIC DNA]</scope>
    <source>
        <strain evidence="8">TYRC17</strain>
    </source>
</reference>
<sequence length="200" mass="22134">MMDGTTFDIRAKVLINAAGPWVDQHNELTGQKPPTITSTQRYSPHRTAANRLPAGARVFRRRWQAVFVIPMGNRTCIGTTDTHMEHPEVDVTADDIAFVLENINKRLTLDKPLSQNDIISTRCGVRPLAIKDSQGSDRDFLQLSRKHVIDTNAESAHISIFGGKLTDCLNVGDEIAEAVSQLGVTLSDPNFQWYGEPPSP</sequence>
<keyword evidence="4" id="KW-0560">Oxidoreductase</keyword>
<name>A0ABM7GIU3_9GAMM</name>
<evidence type="ECO:0000256" key="2">
    <source>
        <dbReference type="ARBA" id="ARBA00022630"/>
    </source>
</evidence>
<protein>
    <recommendedName>
        <fullName evidence="6">FAD dependent oxidoreductase domain-containing protein</fullName>
    </recommendedName>
</protein>
<evidence type="ECO:0000313" key="7">
    <source>
        <dbReference type="EMBL" id="BBI50523.1"/>
    </source>
</evidence>
<organism evidence="7 8">
    <name type="scientific">Vreelandella olivaria</name>
    <dbReference type="NCBI Taxonomy" id="390919"/>
    <lineage>
        <taxon>Bacteria</taxon>
        <taxon>Pseudomonadati</taxon>
        <taxon>Pseudomonadota</taxon>
        <taxon>Gammaproteobacteria</taxon>
        <taxon>Oceanospirillales</taxon>
        <taxon>Halomonadaceae</taxon>
        <taxon>Vreelandella</taxon>
    </lineage>
</organism>
<dbReference type="PANTHER" id="PTHR11985:SF35">
    <property type="entry name" value="ANAEROBIC GLYCEROL-3-PHOSPHATE DEHYDROGENASE SUBUNIT A"/>
    <property type="match status" value="1"/>
</dbReference>
<dbReference type="EMBL" id="AP019416">
    <property type="protein sequence ID" value="BBI50523.1"/>
    <property type="molecule type" value="Genomic_DNA"/>
</dbReference>
<keyword evidence="2" id="KW-0285">Flavoprotein</keyword>
<dbReference type="Gene3D" id="3.30.9.10">
    <property type="entry name" value="D-Amino Acid Oxidase, subunit A, domain 2"/>
    <property type="match status" value="1"/>
</dbReference>
<feature type="region of interest" description="Disordered" evidence="5">
    <location>
        <begin position="25"/>
        <end position="44"/>
    </location>
</feature>
<dbReference type="PANTHER" id="PTHR11985">
    <property type="entry name" value="GLYCEROL-3-PHOSPHATE DEHYDROGENASE"/>
    <property type="match status" value="1"/>
</dbReference>
<evidence type="ECO:0000256" key="1">
    <source>
        <dbReference type="ARBA" id="ARBA00001974"/>
    </source>
</evidence>
<evidence type="ECO:0000256" key="4">
    <source>
        <dbReference type="ARBA" id="ARBA00023002"/>
    </source>
</evidence>
<comment type="cofactor">
    <cofactor evidence="1">
        <name>FAD</name>
        <dbReference type="ChEBI" id="CHEBI:57692"/>
    </cofactor>
</comment>